<feature type="transmembrane region" description="Helical" evidence="6">
    <location>
        <begin position="276"/>
        <end position="295"/>
    </location>
</feature>
<reference evidence="8 9" key="1">
    <citation type="submission" date="2016-11" db="EMBL/GenBank/DDBJ databases">
        <authorList>
            <person name="Jaros S."/>
            <person name="Januszkiewicz K."/>
            <person name="Wedrychowicz H."/>
        </authorList>
    </citation>
    <scope>NUCLEOTIDE SEQUENCE [LARGE SCALE GENOMIC DNA]</scope>
    <source>
        <strain evidence="8 9">DSM 17477</strain>
    </source>
</reference>
<dbReference type="AlphaFoldDB" id="A0A1M6EY21"/>
<gene>
    <name evidence="8" type="ORF">SAMN02745751_01281</name>
</gene>
<feature type="transmembrane region" description="Helical" evidence="6">
    <location>
        <begin position="392"/>
        <end position="413"/>
    </location>
</feature>
<dbReference type="InterPro" id="IPR050327">
    <property type="entry name" value="Proton-linked_MCT"/>
</dbReference>
<evidence type="ECO:0000313" key="9">
    <source>
        <dbReference type="Proteomes" id="UP000184052"/>
    </source>
</evidence>
<dbReference type="Gene3D" id="1.20.1250.20">
    <property type="entry name" value="MFS general substrate transporter like domains"/>
    <property type="match status" value="2"/>
</dbReference>
<dbReference type="InterPro" id="IPR036259">
    <property type="entry name" value="MFS_trans_sf"/>
</dbReference>
<feature type="transmembrane region" description="Helical" evidence="6">
    <location>
        <begin position="237"/>
        <end position="256"/>
    </location>
</feature>
<dbReference type="Pfam" id="PF07690">
    <property type="entry name" value="MFS_1"/>
    <property type="match status" value="2"/>
</dbReference>
<feature type="transmembrane region" description="Helical" evidence="6">
    <location>
        <begin position="302"/>
        <end position="321"/>
    </location>
</feature>
<keyword evidence="3 6" id="KW-0812">Transmembrane</keyword>
<keyword evidence="2" id="KW-0813">Transport</keyword>
<sequence>MESKLNMETKKKFYYGWVVVFACFLINFVNTGLLVYTFSLFVLPVSTALAKSPTQIVLAASMFTAAFAVISPLIGKQLEKGRIKQLLIAGAILNGGGFMLLSKVNSLSMFYICYIIVGVGAAIVGPAVHSTLPAYWFEKKRGLAVGIANVGAGAGSIIAPMVITATMTSYDWRMGFFVLGAISAIILCALVFIIKTKPSEIGLYPDGLTKEEIDAQPAAERPVLEGLTRSQAFKTSAFWMICISFLFIGVAQLGVLQNQAAFLMSIKFDMIVAARALAYIGSMSILAKFIFGYLADKFNFKGVFLFGNLLLIIGIVMLSRVTPESNLVYMSAYAILFGLGIGSWYPIAGVIVGKTFGVKFYAAIYGFIFSIRAIGDIFGAPSISAIASTRGYSFGFLCAAACACVSVVLIMLIQTPKEYTKLLEK</sequence>
<feature type="transmembrane region" description="Helical" evidence="6">
    <location>
        <begin position="56"/>
        <end position="74"/>
    </location>
</feature>
<dbReference type="EMBL" id="FQZL01000008">
    <property type="protein sequence ID" value="SHI90291.1"/>
    <property type="molecule type" value="Genomic_DNA"/>
</dbReference>
<dbReference type="PANTHER" id="PTHR11360:SF284">
    <property type="entry name" value="EG:103B4.3 PROTEIN-RELATED"/>
    <property type="match status" value="1"/>
</dbReference>
<dbReference type="InterPro" id="IPR020846">
    <property type="entry name" value="MFS_dom"/>
</dbReference>
<feature type="transmembrane region" description="Helical" evidence="6">
    <location>
        <begin position="327"/>
        <end position="348"/>
    </location>
</feature>
<dbReference type="InterPro" id="IPR011701">
    <property type="entry name" value="MFS"/>
</dbReference>
<evidence type="ECO:0000259" key="7">
    <source>
        <dbReference type="PROSITE" id="PS50850"/>
    </source>
</evidence>
<comment type="subcellular location">
    <subcellularLocation>
        <location evidence="1">Cell membrane</location>
        <topology evidence="1">Multi-pass membrane protein</topology>
    </subcellularLocation>
</comment>
<keyword evidence="4 6" id="KW-1133">Transmembrane helix</keyword>
<accession>A0A1M6EY21</accession>
<keyword evidence="9" id="KW-1185">Reference proteome</keyword>
<feature type="transmembrane region" description="Helical" evidence="6">
    <location>
        <begin position="108"/>
        <end position="130"/>
    </location>
</feature>
<protein>
    <submittedName>
        <fullName evidence="8">Sugar phosphate permease</fullName>
    </submittedName>
</protein>
<dbReference type="PROSITE" id="PS51257">
    <property type="entry name" value="PROKAR_LIPOPROTEIN"/>
    <property type="match status" value="1"/>
</dbReference>
<dbReference type="SUPFAM" id="SSF103473">
    <property type="entry name" value="MFS general substrate transporter"/>
    <property type="match status" value="1"/>
</dbReference>
<evidence type="ECO:0000256" key="2">
    <source>
        <dbReference type="ARBA" id="ARBA00022448"/>
    </source>
</evidence>
<organism evidence="8 9">
    <name type="scientific">Dethiosulfatibacter aminovorans DSM 17477</name>
    <dbReference type="NCBI Taxonomy" id="1121476"/>
    <lineage>
        <taxon>Bacteria</taxon>
        <taxon>Bacillati</taxon>
        <taxon>Bacillota</taxon>
        <taxon>Tissierellia</taxon>
        <taxon>Dethiosulfatibacter</taxon>
    </lineage>
</organism>
<feature type="transmembrane region" description="Helical" evidence="6">
    <location>
        <begin position="360"/>
        <end position="380"/>
    </location>
</feature>
<feature type="transmembrane region" description="Helical" evidence="6">
    <location>
        <begin position="142"/>
        <end position="163"/>
    </location>
</feature>
<feature type="transmembrane region" description="Helical" evidence="6">
    <location>
        <begin position="175"/>
        <end position="194"/>
    </location>
</feature>
<proteinExistence type="predicted"/>
<evidence type="ECO:0000256" key="4">
    <source>
        <dbReference type="ARBA" id="ARBA00022989"/>
    </source>
</evidence>
<dbReference type="GO" id="GO:0005886">
    <property type="term" value="C:plasma membrane"/>
    <property type="evidence" value="ECO:0007669"/>
    <property type="project" value="UniProtKB-SubCell"/>
</dbReference>
<dbReference type="GO" id="GO:0022857">
    <property type="term" value="F:transmembrane transporter activity"/>
    <property type="evidence" value="ECO:0007669"/>
    <property type="project" value="InterPro"/>
</dbReference>
<feature type="transmembrane region" description="Helical" evidence="6">
    <location>
        <begin position="12"/>
        <end position="36"/>
    </location>
</feature>
<evidence type="ECO:0000256" key="5">
    <source>
        <dbReference type="ARBA" id="ARBA00023136"/>
    </source>
</evidence>
<feature type="transmembrane region" description="Helical" evidence="6">
    <location>
        <begin position="86"/>
        <end position="102"/>
    </location>
</feature>
<feature type="domain" description="Major facilitator superfamily (MFS) profile" evidence="7">
    <location>
        <begin position="16"/>
        <end position="418"/>
    </location>
</feature>
<evidence type="ECO:0000256" key="6">
    <source>
        <dbReference type="SAM" id="Phobius"/>
    </source>
</evidence>
<dbReference type="Proteomes" id="UP000184052">
    <property type="component" value="Unassembled WGS sequence"/>
</dbReference>
<dbReference type="RefSeq" id="WP_073048757.1">
    <property type="nucleotide sequence ID" value="NZ_FQZL01000008.1"/>
</dbReference>
<evidence type="ECO:0000256" key="1">
    <source>
        <dbReference type="ARBA" id="ARBA00004651"/>
    </source>
</evidence>
<dbReference type="STRING" id="1121476.SAMN02745751_01281"/>
<dbReference type="OrthoDB" id="182417at2"/>
<name>A0A1M6EY21_9FIRM</name>
<evidence type="ECO:0000256" key="3">
    <source>
        <dbReference type="ARBA" id="ARBA00022692"/>
    </source>
</evidence>
<dbReference type="PANTHER" id="PTHR11360">
    <property type="entry name" value="MONOCARBOXYLATE TRANSPORTER"/>
    <property type="match status" value="1"/>
</dbReference>
<evidence type="ECO:0000313" key="8">
    <source>
        <dbReference type="EMBL" id="SHI90291.1"/>
    </source>
</evidence>
<dbReference type="PROSITE" id="PS50850">
    <property type="entry name" value="MFS"/>
    <property type="match status" value="1"/>
</dbReference>
<keyword evidence="5 6" id="KW-0472">Membrane</keyword>